<evidence type="ECO:0000313" key="1">
    <source>
        <dbReference type="EMBL" id="VTZ64366.1"/>
    </source>
</evidence>
<dbReference type="AlphaFoldDB" id="A0A508X461"/>
<name>A0A508X461_9HYPH</name>
<sequence length="46" mass="5212">MGGNPERYGAPTTCYNRFVRWRKGGVWDRLLEAVSEAFELTMATSS</sequence>
<proteinExistence type="predicted"/>
<dbReference type="Proteomes" id="UP000507954">
    <property type="component" value="Unassembled WGS sequence"/>
</dbReference>
<protein>
    <recommendedName>
        <fullName evidence="2">Transposase</fullName>
    </recommendedName>
</protein>
<accession>A0A508X461</accession>
<evidence type="ECO:0008006" key="2">
    <source>
        <dbReference type="Google" id="ProtNLM"/>
    </source>
</evidence>
<organism evidence="1">
    <name type="scientific">Sinorhizobium medicae</name>
    <dbReference type="NCBI Taxonomy" id="110321"/>
    <lineage>
        <taxon>Bacteria</taxon>
        <taxon>Pseudomonadati</taxon>
        <taxon>Pseudomonadota</taxon>
        <taxon>Alphaproteobacteria</taxon>
        <taxon>Hyphomicrobiales</taxon>
        <taxon>Rhizobiaceae</taxon>
        <taxon>Sinorhizobium/Ensifer group</taxon>
        <taxon>Sinorhizobium</taxon>
    </lineage>
</organism>
<dbReference type="EMBL" id="CABFNB010000125">
    <property type="protein sequence ID" value="VTZ64366.1"/>
    <property type="molecule type" value="Genomic_DNA"/>
</dbReference>
<reference evidence="1" key="1">
    <citation type="submission" date="2019-06" db="EMBL/GenBank/DDBJ databases">
        <authorList>
            <person name="Le Quere A."/>
            <person name="Colella S."/>
        </authorList>
    </citation>
    <scope>NUCLEOTIDE SEQUENCE</scope>
    <source>
        <strain evidence="1">EmedicaeMD41</strain>
    </source>
</reference>
<gene>
    <name evidence="1" type="ORF">EMEDMD4_570246</name>
</gene>